<evidence type="ECO:0008006" key="4">
    <source>
        <dbReference type="Google" id="ProtNLM"/>
    </source>
</evidence>
<comment type="caution">
    <text evidence="2">The sequence shown here is derived from an EMBL/GenBank/DDBJ whole genome shotgun (WGS) entry which is preliminary data.</text>
</comment>
<reference evidence="2 3" key="1">
    <citation type="submission" date="2024-02" db="EMBL/GenBank/DDBJ databases">
        <title>Deinococcus xinjiangensis NBRC 107630.</title>
        <authorList>
            <person name="Ichikawa N."/>
            <person name="Katano-Makiyama Y."/>
            <person name="Hidaka K."/>
        </authorList>
    </citation>
    <scope>NUCLEOTIDE SEQUENCE [LARGE SCALE GENOMIC DNA]</scope>
    <source>
        <strain evidence="2 3">NBRC 107630</strain>
    </source>
</reference>
<gene>
    <name evidence="2" type="ORF">Dxin01_03630</name>
</gene>
<evidence type="ECO:0000256" key="1">
    <source>
        <dbReference type="SAM" id="Phobius"/>
    </source>
</evidence>
<evidence type="ECO:0000313" key="2">
    <source>
        <dbReference type="EMBL" id="GAA5503863.1"/>
    </source>
</evidence>
<proteinExistence type="predicted"/>
<keyword evidence="1" id="KW-1133">Transmembrane helix</keyword>
<accession>A0ABP9VF59</accession>
<keyword evidence="1" id="KW-0472">Membrane</keyword>
<feature type="transmembrane region" description="Helical" evidence="1">
    <location>
        <begin position="129"/>
        <end position="150"/>
    </location>
</feature>
<organism evidence="2 3">
    <name type="scientific">Deinococcus xinjiangensis</name>
    <dbReference type="NCBI Taxonomy" id="457454"/>
    <lineage>
        <taxon>Bacteria</taxon>
        <taxon>Thermotogati</taxon>
        <taxon>Deinococcota</taxon>
        <taxon>Deinococci</taxon>
        <taxon>Deinococcales</taxon>
        <taxon>Deinococcaceae</taxon>
        <taxon>Deinococcus</taxon>
    </lineage>
</organism>
<dbReference type="EMBL" id="BAABRN010000071">
    <property type="protein sequence ID" value="GAA5503863.1"/>
    <property type="molecule type" value="Genomic_DNA"/>
</dbReference>
<name>A0ABP9VF59_9DEIO</name>
<feature type="transmembrane region" description="Helical" evidence="1">
    <location>
        <begin position="179"/>
        <end position="200"/>
    </location>
</feature>
<feature type="transmembrane region" description="Helical" evidence="1">
    <location>
        <begin position="16"/>
        <end position="35"/>
    </location>
</feature>
<keyword evidence="3" id="KW-1185">Reference proteome</keyword>
<evidence type="ECO:0000313" key="3">
    <source>
        <dbReference type="Proteomes" id="UP001458946"/>
    </source>
</evidence>
<keyword evidence="1" id="KW-0812">Transmembrane</keyword>
<dbReference type="Proteomes" id="UP001458946">
    <property type="component" value="Unassembled WGS sequence"/>
</dbReference>
<sequence length="411" mass="44236">MQELINSLIHLRPEGWLVFGAIMVPLTLYFGFMLFKARSHRELERQRLNIVRQKITGVLDTEDPPDGDEVAEDAIGAVKSFPSNSAVKQAVIAVTRARGLATPDVMAATSSILVANESTLASVRNIPNLLMVAGLLGTVFGLAGSIATLVQPIKNAAKATEPGQLASALAGTMNVMQGAFGASLWGILLSLATGIIYALFARQQDAFNDELSAFVHAELVPATFPKAITSQMERMGRYLRDAGNSFQDIHKKLQDVAGQLETVLGQAGETLGQSLTQLSSTSSQIEQVFGSMDESVKQLTAGLNQGVTDLVQAQESAAQSLRTSSREMENHLTTQATTISRLQDTVNTQTTTLLERVNTVGDTLNRAARKFEEAGEVVRAEQSNYAARIDRNFEQLTRVIGKSQSTPTTGD</sequence>
<dbReference type="RefSeq" id="WP_353543834.1">
    <property type="nucleotide sequence ID" value="NZ_BAABRN010000071.1"/>
</dbReference>
<protein>
    <recommendedName>
        <fullName evidence="4">MotA/TolQ/ExbB proton channel domain-containing protein</fullName>
    </recommendedName>
</protein>